<feature type="transmembrane region" description="Helical" evidence="2">
    <location>
        <begin position="299"/>
        <end position="323"/>
    </location>
</feature>
<evidence type="ECO:0000256" key="2">
    <source>
        <dbReference type="SAM" id="Phobius"/>
    </source>
</evidence>
<gene>
    <name evidence="4" type="ORF">F0P94_17385</name>
</gene>
<name>A0A5N1IKR8_9BACT</name>
<dbReference type="Proteomes" id="UP000326570">
    <property type="component" value="Unassembled WGS sequence"/>
</dbReference>
<feature type="transmembrane region" description="Helical" evidence="2">
    <location>
        <begin position="358"/>
        <end position="376"/>
    </location>
</feature>
<keyword evidence="2" id="KW-0812">Transmembrane</keyword>
<sequence length="633" mass="73021">MPRSASLQFYFKLSCVFSFLVIILGWTTPLMAAGESREPKITWQVLEDKGYTFERVRTDPALKFIPIDSLRAGKVSRYWLKITAANQSSFTASYQLRVLPYLDNTLFQFNPDTEKWELQRAGVYAPSDNNRTRGRFSMLLPGKSTSVIYVKVNLTGPTPIPAAVKLSLQWEKEAEAQEAAYFFGAAWIVSLALLVILFLNNLHLYYRFRDSTIAYFLILQVGGMLYITAYRFFFNIAFPSPVFNLRLTSEGKANFYDLNQVLMHLSVALILFGSVQFTRSYLQTKLNLPKLDSWLRYALYTYLTFTAIVMLINITVFCINPYTIGFDNLLVLGVVTLLVITGIIAYRRNIPFAKPYLYANLVPIFFIFSVAFYHVFFSSDNAGRLVLPDLAIISLGLCFSVVTVSRLQTLRDSLAVKEEEARHLANEIRRREKLHRQITLENEQIQDAFRETENQRNIKELENRQLNVDILEGKSVNKELQKKLADNHRELASITLYMEQKNAMLAKLKLQIEELPKLNPNNKHKELSEVKSLLQSNLHLDDDWSKFRLHFEQVHPNFFQDLQAKYPNLTKNELRLYSYFHINLTTKEIATLLNIEPASVRRAKTRLFKKIAEIEEGLNPEKPEAENDDASSV</sequence>
<accession>A0A5N1IKR8</accession>
<protein>
    <recommendedName>
        <fullName evidence="3">7TM-DISM receptor extracellular domain-containing protein</fullName>
    </recommendedName>
</protein>
<organism evidence="4 5">
    <name type="scientific">Adhaeribacter soli</name>
    <dbReference type="NCBI Taxonomy" id="2607655"/>
    <lineage>
        <taxon>Bacteria</taxon>
        <taxon>Pseudomonadati</taxon>
        <taxon>Bacteroidota</taxon>
        <taxon>Cytophagia</taxon>
        <taxon>Cytophagales</taxon>
        <taxon>Hymenobacteraceae</taxon>
        <taxon>Adhaeribacter</taxon>
    </lineage>
</organism>
<dbReference type="EMBL" id="VTWT01000011">
    <property type="protein sequence ID" value="KAA9325706.1"/>
    <property type="molecule type" value="Genomic_DNA"/>
</dbReference>
<feature type="domain" description="7TM-DISM receptor extracellular" evidence="3">
    <location>
        <begin position="187"/>
        <end position="402"/>
    </location>
</feature>
<keyword evidence="2" id="KW-1133">Transmembrane helix</keyword>
<evidence type="ECO:0000313" key="5">
    <source>
        <dbReference type="Proteomes" id="UP000326570"/>
    </source>
</evidence>
<dbReference type="Pfam" id="PF07695">
    <property type="entry name" value="7TMR-DISM_7TM"/>
    <property type="match status" value="1"/>
</dbReference>
<reference evidence="4 5" key="1">
    <citation type="submission" date="2019-09" db="EMBL/GenBank/DDBJ databases">
        <title>Genome sequence of Adhaeribacter sp. M2.</title>
        <authorList>
            <person name="Srinivasan S."/>
        </authorList>
    </citation>
    <scope>NUCLEOTIDE SEQUENCE [LARGE SCALE GENOMIC DNA]</scope>
    <source>
        <strain evidence="4 5">M2</strain>
    </source>
</reference>
<dbReference type="GO" id="GO:0003677">
    <property type="term" value="F:DNA binding"/>
    <property type="evidence" value="ECO:0007669"/>
    <property type="project" value="InterPro"/>
</dbReference>
<keyword evidence="2" id="KW-0472">Membrane</keyword>
<keyword evidence="1" id="KW-0175">Coiled coil</keyword>
<dbReference type="AlphaFoldDB" id="A0A5N1IKR8"/>
<feature type="coiled-coil region" evidence="1">
    <location>
        <begin position="407"/>
        <end position="462"/>
    </location>
</feature>
<evidence type="ECO:0000313" key="4">
    <source>
        <dbReference type="EMBL" id="KAA9325706.1"/>
    </source>
</evidence>
<dbReference type="SUPFAM" id="SSF46894">
    <property type="entry name" value="C-terminal effector domain of the bipartite response regulators"/>
    <property type="match status" value="1"/>
</dbReference>
<dbReference type="InterPro" id="IPR011623">
    <property type="entry name" value="7TMR_DISM_rcpt_extracell_dom1"/>
</dbReference>
<dbReference type="RefSeq" id="WP_150905421.1">
    <property type="nucleotide sequence ID" value="NZ_VTWT01000011.1"/>
</dbReference>
<keyword evidence="5" id="KW-1185">Reference proteome</keyword>
<feature type="transmembrane region" description="Helical" evidence="2">
    <location>
        <begin position="258"/>
        <end position="278"/>
    </location>
</feature>
<evidence type="ECO:0000256" key="1">
    <source>
        <dbReference type="SAM" id="Coils"/>
    </source>
</evidence>
<proteinExistence type="predicted"/>
<dbReference type="InterPro" id="IPR016032">
    <property type="entry name" value="Sig_transdc_resp-reg_C-effctor"/>
</dbReference>
<feature type="transmembrane region" description="Helical" evidence="2">
    <location>
        <begin position="212"/>
        <end position="238"/>
    </location>
</feature>
<feature type="transmembrane region" description="Helical" evidence="2">
    <location>
        <begin position="382"/>
        <end position="404"/>
    </location>
</feature>
<dbReference type="GO" id="GO:0006355">
    <property type="term" value="P:regulation of DNA-templated transcription"/>
    <property type="evidence" value="ECO:0007669"/>
    <property type="project" value="InterPro"/>
</dbReference>
<feature type="transmembrane region" description="Helical" evidence="2">
    <location>
        <begin position="329"/>
        <end position="346"/>
    </location>
</feature>
<comment type="caution">
    <text evidence="4">The sequence shown here is derived from an EMBL/GenBank/DDBJ whole genome shotgun (WGS) entry which is preliminary data.</text>
</comment>
<feature type="transmembrane region" description="Helical" evidence="2">
    <location>
        <begin position="179"/>
        <end position="200"/>
    </location>
</feature>
<evidence type="ECO:0000259" key="3">
    <source>
        <dbReference type="Pfam" id="PF07695"/>
    </source>
</evidence>